<protein>
    <submittedName>
        <fullName evidence="1">Uncharacterized protein</fullName>
    </submittedName>
</protein>
<evidence type="ECO:0000313" key="1">
    <source>
        <dbReference type="EMBL" id="KAF2633526.1"/>
    </source>
</evidence>
<dbReference type="EMBL" id="MU006701">
    <property type="protein sequence ID" value="KAF2633526.1"/>
    <property type="molecule type" value="Genomic_DNA"/>
</dbReference>
<reference evidence="1" key="1">
    <citation type="journal article" date="2020" name="Stud. Mycol.">
        <title>101 Dothideomycetes genomes: a test case for predicting lifestyles and emergence of pathogens.</title>
        <authorList>
            <person name="Haridas S."/>
            <person name="Albert R."/>
            <person name="Binder M."/>
            <person name="Bloem J."/>
            <person name="Labutti K."/>
            <person name="Salamov A."/>
            <person name="Andreopoulos B."/>
            <person name="Baker S."/>
            <person name="Barry K."/>
            <person name="Bills G."/>
            <person name="Bluhm B."/>
            <person name="Cannon C."/>
            <person name="Castanera R."/>
            <person name="Culley D."/>
            <person name="Daum C."/>
            <person name="Ezra D."/>
            <person name="Gonzalez J."/>
            <person name="Henrissat B."/>
            <person name="Kuo A."/>
            <person name="Liang C."/>
            <person name="Lipzen A."/>
            <person name="Lutzoni F."/>
            <person name="Magnuson J."/>
            <person name="Mondo S."/>
            <person name="Nolan M."/>
            <person name="Ohm R."/>
            <person name="Pangilinan J."/>
            <person name="Park H.-J."/>
            <person name="Ramirez L."/>
            <person name="Alfaro M."/>
            <person name="Sun H."/>
            <person name="Tritt A."/>
            <person name="Yoshinaga Y."/>
            <person name="Zwiers L.-H."/>
            <person name="Turgeon B."/>
            <person name="Goodwin S."/>
            <person name="Spatafora J."/>
            <person name="Crous P."/>
            <person name="Grigoriev I."/>
        </authorList>
    </citation>
    <scope>NUCLEOTIDE SEQUENCE</scope>
    <source>
        <strain evidence="1">CBS 525.71</strain>
    </source>
</reference>
<sequence length="165" mass="18665">MTPSRPSPFADQPFDIAVAGTESMIEEWLQARKVDDTSKLIIPQMKPWYYGCIGGVPIPTLTRRLWTSTRDGVRTNRYGLPAHFYAILWMALLLAALGLFVMAIPEGLEMARDRLDVRPPNDYLGPSCGDLPTDRFYRIVYRNIVNSLPLLVSLTIFFFPALVKS</sequence>
<accession>A0ACB6SH07</accession>
<gene>
    <name evidence="1" type="ORF">BU25DRAFT_453279</name>
</gene>
<keyword evidence="2" id="KW-1185">Reference proteome</keyword>
<organism evidence="1 2">
    <name type="scientific">Macroventuria anomochaeta</name>
    <dbReference type="NCBI Taxonomy" id="301207"/>
    <lineage>
        <taxon>Eukaryota</taxon>
        <taxon>Fungi</taxon>
        <taxon>Dikarya</taxon>
        <taxon>Ascomycota</taxon>
        <taxon>Pezizomycotina</taxon>
        <taxon>Dothideomycetes</taxon>
        <taxon>Pleosporomycetidae</taxon>
        <taxon>Pleosporales</taxon>
        <taxon>Pleosporineae</taxon>
        <taxon>Didymellaceae</taxon>
        <taxon>Macroventuria</taxon>
    </lineage>
</organism>
<proteinExistence type="predicted"/>
<dbReference type="Proteomes" id="UP000799754">
    <property type="component" value="Unassembled WGS sequence"/>
</dbReference>
<comment type="caution">
    <text evidence="1">The sequence shown here is derived from an EMBL/GenBank/DDBJ whole genome shotgun (WGS) entry which is preliminary data.</text>
</comment>
<evidence type="ECO:0000313" key="2">
    <source>
        <dbReference type="Proteomes" id="UP000799754"/>
    </source>
</evidence>
<name>A0ACB6SH07_9PLEO</name>